<accession>A0A7R9DH56</accession>
<proteinExistence type="predicted"/>
<dbReference type="AlphaFoldDB" id="A0A7R9DH56"/>
<dbReference type="EMBL" id="OC324910">
    <property type="protein sequence ID" value="CAD7414656.1"/>
    <property type="molecule type" value="Genomic_DNA"/>
</dbReference>
<feature type="region of interest" description="Disordered" evidence="1">
    <location>
        <begin position="44"/>
        <end position="64"/>
    </location>
</feature>
<name>A0A7R9DH56_TIMCR</name>
<protein>
    <submittedName>
        <fullName evidence="2">Uncharacterized protein</fullName>
    </submittedName>
</protein>
<organism evidence="2">
    <name type="scientific">Timema cristinae</name>
    <name type="common">Walking stick</name>
    <dbReference type="NCBI Taxonomy" id="61476"/>
    <lineage>
        <taxon>Eukaryota</taxon>
        <taxon>Metazoa</taxon>
        <taxon>Ecdysozoa</taxon>
        <taxon>Arthropoda</taxon>
        <taxon>Hexapoda</taxon>
        <taxon>Insecta</taxon>
        <taxon>Pterygota</taxon>
        <taxon>Neoptera</taxon>
        <taxon>Polyneoptera</taxon>
        <taxon>Phasmatodea</taxon>
        <taxon>Timematodea</taxon>
        <taxon>Timematoidea</taxon>
        <taxon>Timematidae</taxon>
        <taxon>Timema</taxon>
    </lineage>
</organism>
<gene>
    <name evidence="2" type="ORF">TCEB3V08_LOCUS12174</name>
</gene>
<reference evidence="2" key="1">
    <citation type="submission" date="2020-11" db="EMBL/GenBank/DDBJ databases">
        <authorList>
            <person name="Tran Van P."/>
        </authorList>
    </citation>
    <scope>NUCLEOTIDE SEQUENCE</scope>
</reference>
<evidence type="ECO:0000256" key="1">
    <source>
        <dbReference type="SAM" id="MobiDB-lite"/>
    </source>
</evidence>
<sequence>MEIPQVVAKEVTPSTRLVCATQEPLVASEKQLKSVKLSVTLADIEPSTSEEHSTSVDESSPISGGQVTIVEERSTKLEISGFERSLLQLSVYLSEEESISCEQEGTVGVLLINLS</sequence>
<evidence type="ECO:0000313" key="2">
    <source>
        <dbReference type="EMBL" id="CAD7414656.1"/>
    </source>
</evidence>